<dbReference type="Proteomes" id="UP000777265">
    <property type="component" value="Unassembled WGS sequence"/>
</dbReference>
<comment type="caution">
    <text evidence="2">The sequence shown here is derived from an EMBL/GenBank/DDBJ whole genome shotgun (WGS) entry which is preliminary data.</text>
</comment>
<name>A0A971M6J9_9BACT</name>
<dbReference type="Pfam" id="PF10861">
    <property type="entry name" value="DUF2784"/>
    <property type="match status" value="1"/>
</dbReference>
<sequence length="134" mass="15193">MNGGYALLADLIVIFHLIYVFFAVGGQLAIFVGRALNRPFIRNPAFRICHLAAVVIVAVEASIGLFCPLTLWEYAFRQLAGQRVDRDISFIGRLMRFIIFYDLPNWAFTILHISFGLLVMLTFILVPPGFSKRK</sequence>
<dbReference type="AlphaFoldDB" id="A0A971M6J9"/>
<feature type="transmembrane region" description="Helical" evidence="1">
    <location>
        <begin position="48"/>
        <end position="71"/>
    </location>
</feature>
<feature type="transmembrane region" description="Helical" evidence="1">
    <location>
        <begin position="12"/>
        <end position="36"/>
    </location>
</feature>
<reference evidence="2" key="1">
    <citation type="journal article" date="2020" name="Biotechnol. Biofuels">
        <title>New insights from the biogas microbiome by comprehensive genome-resolved metagenomics of nearly 1600 species originating from multiple anaerobic digesters.</title>
        <authorList>
            <person name="Campanaro S."/>
            <person name="Treu L."/>
            <person name="Rodriguez-R L.M."/>
            <person name="Kovalovszki A."/>
            <person name="Ziels R.M."/>
            <person name="Maus I."/>
            <person name="Zhu X."/>
            <person name="Kougias P.G."/>
            <person name="Basile A."/>
            <person name="Luo G."/>
            <person name="Schluter A."/>
            <person name="Konstantinidis K.T."/>
            <person name="Angelidaki I."/>
        </authorList>
    </citation>
    <scope>NUCLEOTIDE SEQUENCE</scope>
    <source>
        <strain evidence="2">AS06rmzACSIP_7</strain>
    </source>
</reference>
<accession>A0A971M6J9</accession>
<organism evidence="2 3">
    <name type="scientific">Syntrophorhabdus aromaticivorans</name>
    <dbReference type="NCBI Taxonomy" id="328301"/>
    <lineage>
        <taxon>Bacteria</taxon>
        <taxon>Pseudomonadati</taxon>
        <taxon>Thermodesulfobacteriota</taxon>
        <taxon>Syntrophorhabdia</taxon>
        <taxon>Syntrophorhabdales</taxon>
        <taxon>Syntrophorhabdaceae</taxon>
        <taxon>Syntrophorhabdus</taxon>
    </lineage>
</organism>
<evidence type="ECO:0000256" key="1">
    <source>
        <dbReference type="SAM" id="Phobius"/>
    </source>
</evidence>
<keyword evidence="1" id="KW-1133">Transmembrane helix</keyword>
<keyword evidence="1" id="KW-0812">Transmembrane</keyword>
<dbReference type="InterPro" id="IPR021218">
    <property type="entry name" value="DUF2784"/>
</dbReference>
<keyword evidence="1" id="KW-0472">Membrane</keyword>
<feature type="transmembrane region" description="Helical" evidence="1">
    <location>
        <begin position="106"/>
        <end position="126"/>
    </location>
</feature>
<evidence type="ECO:0000313" key="3">
    <source>
        <dbReference type="Proteomes" id="UP000777265"/>
    </source>
</evidence>
<dbReference type="EMBL" id="JAAYEE010000251">
    <property type="protein sequence ID" value="NLW36427.1"/>
    <property type="molecule type" value="Genomic_DNA"/>
</dbReference>
<reference evidence="2" key="2">
    <citation type="submission" date="2020-01" db="EMBL/GenBank/DDBJ databases">
        <authorList>
            <person name="Campanaro S."/>
        </authorList>
    </citation>
    <scope>NUCLEOTIDE SEQUENCE</scope>
    <source>
        <strain evidence="2">AS06rmzACSIP_7</strain>
    </source>
</reference>
<protein>
    <submittedName>
        <fullName evidence="2">DUF2784 domain-containing protein</fullName>
    </submittedName>
</protein>
<proteinExistence type="predicted"/>
<evidence type="ECO:0000313" key="2">
    <source>
        <dbReference type="EMBL" id="NLW36427.1"/>
    </source>
</evidence>
<gene>
    <name evidence="2" type="ORF">GXY80_13280</name>
</gene>